<gene>
    <name evidence="1" type="ORF">GSCOC_T00033551001</name>
</gene>
<dbReference type="Proteomes" id="UP000295252">
    <property type="component" value="Chromosome VII"/>
</dbReference>
<proteinExistence type="predicted"/>
<reference evidence="2" key="1">
    <citation type="journal article" date="2014" name="Science">
        <title>The coffee genome provides insight into the convergent evolution of caffeine biosynthesis.</title>
        <authorList>
            <person name="Denoeud F."/>
            <person name="Carretero-Paulet L."/>
            <person name="Dereeper A."/>
            <person name="Droc G."/>
            <person name="Guyot R."/>
            <person name="Pietrella M."/>
            <person name="Zheng C."/>
            <person name="Alberti A."/>
            <person name="Anthony F."/>
            <person name="Aprea G."/>
            <person name="Aury J.M."/>
            <person name="Bento P."/>
            <person name="Bernard M."/>
            <person name="Bocs S."/>
            <person name="Campa C."/>
            <person name="Cenci A."/>
            <person name="Combes M.C."/>
            <person name="Crouzillat D."/>
            <person name="Da Silva C."/>
            <person name="Daddiego L."/>
            <person name="De Bellis F."/>
            <person name="Dussert S."/>
            <person name="Garsmeur O."/>
            <person name="Gayraud T."/>
            <person name="Guignon V."/>
            <person name="Jahn K."/>
            <person name="Jamilloux V."/>
            <person name="Joet T."/>
            <person name="Labadie K."/>
            <person name="Lan T."/>
            <person name="Leclercq J."/>
            <person name="Lepelley M."/>
            <person name="Leroy T."/>
            <person name="Li L.T."/>
            <person name="Librado P."/>
            <person name="Lopez L."/>
            <person name="Munoz A."/>
            <person name="Noel B."/>
            <person name="Pallavicini A."/>
            <person name="Perrotta G."/>
            <person name="Poncet V."/>
            <person name="Pot D."/>
            <person name="Priyono X."/>
            <person name="Rigoreau M."/>
            <person name="Rouard M."/>
            <person name="Rozas J."/>
            <person name="Tranchant-Dubreuil C."/>
            <person name="VanBuren R."/>
            <person name="Zhang Q."/>
            <person name="Andrade A.C."/>
            <person name="Argout X."/>
            <person name="Bertrand B."/>
            <person name="de Kochko A."/>
            <person name="Graziosi G."/>
            <person name="Henry R.J."/>
            <person name="Jayarama X."/>
            <person name="Ming R."/>
            <person name="Nagai C."/>
            <person name="Rounsley S."/>
            <person name="Sankoff D."/>
            <person name="Giuliano G."/>
            <person name="Albert V.A."/>
            <person name="Wincker P."/>
            <person name="Lashermes P."/>
        </authorList>
    </citation>
    <scope>NUCLEOTIDE SEQUENCE [LARGE SCALE GENOMIC DNA]</scope>
    <source>
        <strain evidence="2">cv. DH200-94</strain>
    </source>
</reference>
<keyword evidence="2" id="KW-1185">Reference proteome</keyword>
<dbReference type="Gramene" id="CDP11348">
    <property type="protein sequence ID" value="CDP11348"/>
    <property type="gene ID" value="GSCOC_T00033551001"/>
</dbReference>
<dbReference type="InParanoid" id="A0A068UUP9"/>
<accession>A0A068UUP9</accession>
<evidence type="ECO:0000313" key="2">
    <source>
        <dbReference type="Proteomes" id="UP000295252"/>
    </source>
</evidence>
<dbReference type="EMBL" id="HG739138">
    <property type="protein sequence ID" value="CDP11348.1"/>
    <property type="molecule type" value="Genomic_DNA"/>
</dbReference>
<sequence>MCSRRLRRRRPGSRFGRRVRRMMGPMLLEVEPMVAARAILTAKGEQEQLEAEGCLSRLKKEFFEFISRNCIIIAV</sequence>
<organism evidence="1 2">
    <name type="scientific">Coffea canephora</name>
    <name type="common">Robusta coffee</name>
    <dbReference type="NCBI Taxonomy" id="49390"/>
    <lineage>
        <taxon>Eukaryota</taxon>
        <taxon>Viridiplantae</taxon>
        <taxon>Streptophyta</taxon>
        <taxon>Embryophyta</taxon>
        <taxon>Tracheophyta</taxon>
        <taxon>Spermatophyta</taxon>
        <taxon>Magnoliopsida</taxon>
        <taxon>eudicotyledons</taxon>
        <taxon>Gunneridae</taxon>
        <taxon>Pentapetalae</taxon>
        <taxon>asterids</taxon>
        <taxon>lamiids</taxon>
        <taxon>Gentianales</taxon>
        <taxon>Rubiaceae</taxon>
        <taxon>Ixoroideae</taxon>
        <taxon>Gardenieae complex</taxon>
        <taxon>Bertiereae - Coffeeae clade</taxon>
        <taxon>Coffeeae</taxon>
        <taxon>Coffea</taxon>
    </lineage>
</organism>
<evidence type="ECO:0000313" key="1">
    <source>
        <dbReference type="EMBL" id="CDP11348.1"/>
    </source>
</evidence>
<dbReference type="AlphaFoldDB" id="A0A068UUP9"/>
<protein>
    <submittedName>
        <fullName evidence="1">Uncharacterized protein</fullName>
    </submittedName>
</protein>
<name>A0A068UUP9_COFCA</name>